<feature type="compositionally biased region" description="Basic and acidic residues" evidence="1">
    <location>
        <begin position="101"/>
        <end position="111"/>
    </location>
</feature>
<feature type="region of interest" description="Disordered" evidence="1">
    <location>
        <begin position="187"/>
        <end position="278"/>
    </location>
</feature>
<dbReference type="Proteomes" id="UP000582659">
    <property type="component" value="Unassembled WGS sequence"/>
</dbReference>
<gene>
    <name evidence="3" type="ORF">BXYJ_LOCUS10425</name>
</gene>
<organism evidence="4 6">
    <name type="scientific">Bursaphelenchus xylophilus</name>
    <name type="common">Pinewood nematode worm</name>
    <name type="synonym">Aphelenchoides xylophilus</name>
    <dbReference type="NCBI Taxonomy" id="6326"/>
    <lineage>
        <taxon>Eukaryota</taxon>
        <taxon>Metazoa</taxon>
        <taxon>Ecdysozoa</taxon>
        <taxon>Nematoda</taxon>
        <taxon>Chromadorea</taxon>
        <taxon>Rhabditida</taxon>
        <taxon>Tylenchina</taxon>
        <taxon>Tylenchomorpha</taxon>
        <taxon>Aphelenchoidea</taxon>
        <taxon>Aphelenchoididae</taxon>
        <taxon>Bursaphelenchus</taxon>
    </lineage>
</organism>
<dbReference type="Proteomes" id="UP000095284">
    <property type="component" value="Unplaced"/>
</dbReference>
<evidence type="ECO:0000313" key="5">
    <source>
        <dbReference type="Proteomes" id="UP000659654"/>
    </source>
</evidence>
<proteinExistence type="predicted"/>
<feature type="compositionally biased region" description="Polar residues" evidence="1">
    <location>
        <begin position="221"/>
        <end position="250"/>
    </location>
</feature>
<feature type="signal peptide" evidence="2">
    <location>
        <begin position="1"/>
        <end position="23"/>
    </location>
</feature>
<reference evidence="6" key="1">
    <citation type="submission" date="2016-11" db="UniProtKB">
        <authorList>
            <consortium name="WormBaseParasite"/>
        </authorList>
    </citation>
    <scope>IDENTIFICATION</scope>
</reference>
<evidence type="ECO:0000313" key="6">
    <source>
        <dbReference type="WBParaSite" id="BXY_0058300.1"/>
    </source>
</evidence>
<accession>A0A1I7RIQ1</accession>
<reference evidence="3" key="2">
    <citation type="submission" date="2020-09" db="EMBL/GenBank/DDBJ databases">
        <authorList>
            <person name="Kikuchi T."/>
        </authorList>
    </citation>
    <scope>NUCLEOTIDE SEQUENCE</scope>
    <source>
        <strain evidence="3">Ka4C1</strain>
    </source>
</reference>
<dbReference type="EMBL" id="CAJFDI010000004">
    <property type="protein sequence ID" value="CAD5228399.1"/>
    <property type="molecule type" value="Genomic_DNA"/>
</dbReference>
<evidence type="ECO:0000313" key="4">
    <source>
        <dbReference type="Proteomes" id="UP000095284"/>
    </source>
</evidence>
<evidence type="ECO:0000256" key="2">
    <source>
        <dbReference type="SAM" id="SignalP"/>
    </source>
</evidence>
<name>A0A1I7RIQ1_BURXY</name>
<keyword evidence="2" id="KW-0732">Signal</keyword>
<feature type="region of interest" description="Disordered" evidence="1">
    <location>
        <begin position="80"/>
        <end position="111"/>
    </location>
</feature>
<feature type="chain" id="PRO_5035399399" evidence="2">
    <location>
        <begin position="24"/>
        <end position="373"/>
    </location>
</feature>
<dbReference type="Proteomes" id="UP000659654">
    <property type="component" value="Unassembled WGS sequence"/>
</dbReference>
<dbReference type="EMBL" id="CAJFCV020000004">
    <property type="protein sequence ID" value="CAG9119003.1"/>
    <property type="molecule type" value="Genomic_DNA"/>
</dbReference>
<sequence>MCQDVIIALFLLLFLFEFGEVDSAVEKKELLTKMSARDRFFNSQLPVYPSKKSGQQIANSDSVQEPLADKDYKRLFKVSSGTETRKRMKSPRIVRPNQSTEEAHTEADHPFEDERTLLRKMLELPARLPISPTNKITKPRKVVTLATTTPLPFNTSEMSMRRTTISIDQPMMTRKLIPGVLSAWKNPAQTRLSDPRRRPQLKVERDAVGGAEKRPTKPFAKSSTGRTVEANSRGWTSTTNARTAGSTTPSRGWPSTVATTTTPYASTTAAGPDEPVEEGLSEAYPSELVEAFFNDELDSFYGTKSSEKVLVDNGDEESRENQPMGWKKEIEKDFLPLQRPYINPSTWKSRVVQFDENNIIIKERGNIISHDEE</sequence>
<keyword evidence="5" id="KW-1185">Reference proteome</keyword>
<feature type="compositionally biased region" description="Low complexity" evidence="1">
    <location>
        <begin position="256"/>
        <end position="270"/>
    </location>
</feature>
<dbReference type="AlphaFoldDB" id="A0A1I7RIQ1"/>
<protein>
    <submittedName>
        <fullName evidence="3">(pine wood nematode) hypothetical protein</fullName>
    </submittedName>
</protein>
<dbReference type="WBParaSite" id="BXY_0058300.1">
    <property type="protein sequence ID" value="BXY_0058300.1"/>
    <property type="gene ID" value="BXY_0058300"/>
</dbReference>
<feature type="compositionally biased region" description="Basic and acidic residues" evidence="1">
    <location>
        <begin position="193"/>
        <end position="215"/>
    </location>
</feature>
<evidence type="ECO:0000313" key="3">
    <source>
        <dbReference type="EMBL" id="CAD5228399.1"/>
    </source>
</evidence>
<evidence type="ECO:0000256" key="1">
    <source>
        <dbReference type="SAM" id="MobiDB-lite"/>
    </source>
</evidence>